<dbReference type="Pfam" id="PF03134">
    <property type="entry name" value="TB2_DP1_HVA22"/>
    <property type="match status" value="1"/>
</dbReference>
<reference evidence="9" key="1">
    <citation type="journal article" date="2011" name="Science">
        <title>The plant cell wall-decomposing machinery underlies the functional diversity of forest fungi.</title>
        <authorList>
            <person name="Eastwood D.C."/>
            <person name="Floudas D."/>
            <person name="Binder M."/>
            <person name="Majcherczyk A."/>
            <person name="Schneider P."/>
            <person name="Aerts A."/>
            <person name="Asiegbu F.O."/>
            <person name="Baker S.E."/>
            <person name="Barry K."/>
            <person name="Bendiksby M."/>
            <person name="Blumentritt M."/>
            <person name="Coutinho P.M."/>
            <person name="Cullen D."/>
            <person name="de Vries R.P."/>
            <person name="Gathman A."/>
            <person name="Goodell B."/>
            <person name="Henrissat B."/>
            <person name="Ihrmark K."/>
            <person name="Kauserud H."/>
            <person name="Kohler A."/>
            <person name="LaButti K."/>
            <person name="Lapidus A."/>
            <person name="Lavin J.L."/>
            <person name="Lee Y.-H."/>
            <person name="Lindquist E."/>
            <person name="Lilly W."/>
            <person name="Lucas S."/>
            <person name="Morin E."/>
            <person name="Murat C."/>
            <person name="Oguiza J.A."/>
            <person name="Park J."/>
            <person name="Pisabarro A.G."/>
            <person name="Riley R."/>
            <person name="Rosling A."/>
            <person name="Salamov A."/>
            <person name="Schmidt O."/>
            <person name="Schmutz J."/>
            <person name="Skrede I."/>
            <person name="Stenlid J."/>
            <person name="Wiebenga A."/>
            <person name="Xie X."/>
            <person name="Kuees U."/>
            <person name="Hibbett D.S."/>
            <person name="Hoffmeister D."/>
            <person name="Hoegberg N."/>
            <person name="Martin F."/>
            <person name="Grigoriev I.V."/>
            <person name="Watkinson S.C."/>
        </authorList>
    </citation>
    <scope>NUCLEOTIDE SEQUENCE [LARGE SCALE GENOMIC DNA]</scope>
    <source>
        <strain evidence="9">strain S7.3</strain>
    </source>
</reference>
<feature type="non-terminal residue" evidence="8">
    <location>
        <position position="194"/>
    </location>
</feature>
<evidence type="ECO:0000256" key="6">
    <source>
        <dbReference type="RuleBase" id="RU362006"/>
    </source>
</evidence>
<feature type="signal peptide" evidence="7">
    <location>
        <begin position="1"/>
        <end position="22"/>
    </location>
</feature>
<feature type="chain" id="PRO_5003377327" description="Protein YOP1" evidence="7">
    <location>
        <begin position="23"/>
        <end position="194"/>
    </location>
</feature>
<accession>F8QJ27</accession>
<keyword evidence="3 6" id="KW-0812">Transmembrane</keyword>
<dbReference type="GO" id="GO:0016020">
    <property type="term" value="C:membrane"/>
    <property type="evidence" value="ECO:0007669"/>
    <property type="project" value="UniProtKB-SubCell"/>
</dbReference>
<keyword evidence="5 6" id="KW-0472">Membrane</keyword>
<dbReference type="EMBL" id="GL945544">
    <property type="protein sequence ID" value="EGN91690.1"/>
    <property type="molecule type" value="Genomic_DNA"/>
</dbReference>
<name>F8QJ27_SERL3</name>
<dbReference type="InterPro" id="IPR004345">
    <property type="entry name" value="TB2_DP1_HVA22"/>
</dbReference>
<dbReference type="OrthoDB" id="434647at2759"/>
<comment type="caution">
    <text evidence="6">Lacks conserved residue(s) required for the propagation of feature annotation.</text>
</comment>
<sequence length="194" mass="21942">MFMSLISHLLCSWFAFLLPCYSTFKALSNRPGTEPDLERLSMYWAIVGIFVAIESSIGLLLSWLPFYWEIRTLFLLYLSLPQTQGSTYVYKSFLEPFCVKNEVDLDAGIDSAQSDVLGFCQSRINNLIEIFWSIANKTPITKQHLYGADCQAGIYSRAGVSLDYLKGQWDSYGPTVFGDLTKSSAQPRSITPRE</sequence>
<dbReference type="InParanoid" id="F8QJ27"/>
<dbReference type="OMA" id="FYWEIRT"/>
<dbReference type="PANTHER" id="PTHR12300:SF161">
    <property type="entry name" value="RECEPTOR EXPRESSION-ENHANCING PROTEIN"/>
    <property type="match status" value="1"/>
</dbReference>
<comment type="subcellular location">
    <subcellularLocation>
        <location evidence="1 6">Membrane</location>
        <topology evidence="1 6">Multi-pass membrane protein</topology>
    </subcellularLocation>
</comment>
<dbReference type="Proteomes" id="UP000008063">
    <property type="component" value="Unassembled WGS sequence"/>
</dbReference>
<evidence type="ECO:0000256" key="3">
    <source>
        <dbReference type="ARBA" id="ARBA00022692"/>
    </source>
</evidence>
<keyword evidence="7" id="KW-0732">Signal</keyword>
<evidence type="ECO:0000313" key="9">
    <source>
        <dbReference type="Proteomes" id="UP000008063"/>
    </source>
</evidence>
<keyword evidence="4 6" id="KW-1133">Transmembrane helix</keyword>
<dbReference type="AlphaFoldDB" id="F8QJ27"/>
<gene>
    <name evidence="8" type="ORF">SERLA73DRAFT_192136</name>
</gene>
<evidence type="ECO:0000256" key="4">
    <source>
        <dbReference type="ARBA" id="ARBA00022989"/>
    </source>
</evidence>
<keyword evidence="9" id="KW-1185">Reference proteome</keyword>
<feature type="transmembrane region" description="Helical" evidence="6">
    <location>
        <begin position="42"/>
        <end position="68"/>
    </location>
</feature>
<comment type="similarity">
    <text evidence="2 6">Belongs to the DP1 family.</text>
</comment>
<protein>
    <recommendedName>
        <fullName evidence="6">Protein YOP1</fullName>
    </recommendedName>
</protein>
<evidence type="ECO:0000256" key="5">
    <source>
        <dbReference type="ARBA" id="ARBA00023136"/>
    </source>
</evidence>
<proteinExistence type="inferred from homology"/>
<dbReference type="HOGENOM" id="CLU_061852_1_0_1"/>
<evidence type="ECO:0000256" key="2">
    <source>
        <dbReference type="ARBA" id="ARBA00008573"/>
    </source>
</evidence>
<evidence type="ECO:0000256" key="7">
    <source>
        <dbReference type="SAM" id="SignalP"/>
    </source>
</evidence>
<organism evidence="9">
    <name type="scientific">Serpula lacrymans var. lacrymans (strain S7.3)</name>
    <name type="common">Dry rot fungus</name>
    <dbReference type="NCBI Taxonomy" id="936435"/>
    <lineage>
        <taxon>Eukaryota</taxon>
        <taxon>Fungi</taxon>
        <taxon>Dikarya</taxon>
        <taxon>Basidiomycota</taxon>
        <taxon>Agaricomycotina</taxon>
        <taxon>Agaricomycetes</taxon>
        <taxon>Agaricomycetidae</taxon>
        <taxon>Boletales</taxon>
        <taxon>Coniophorineae</taxon>
        <taxon>Serpulaceae</taxon>
        <taxon>Serpula</taxon>
    </lineage>
</organism>
<dbReference type="PANTHER" id="PTHR12300">
    <property type="entry name" value="HVA22-LIKE PROTEINS"/>
    <property type="match status" value="1"/>
</dbReference>
<evidence type="ECO:0000256" key="1">
    <source>
        <dbReference type="ARBA" id="ARBA00004141"/>
    </source>
</evidence>
<evidence type="ECO:0000313" key="8">
    <source>
        <dbReference type="EMBL" id="EGN91690.1"/>
    </source>
</evidence>